<dbReference type="InterPro" id="IPR036390">
    <property type="entry name" value="WH_DNA-bd_sf"/>
</dbReference>
<keyword evidence="2" id="KW-0067">ATP-binding</keyword>
<proteinExistence type="predicted"/>
<feature type="domain" description="Schlafen AlbA-2" evidence="1">
    <location>
        <begin position="6"/>
        <end position="112"/>
    </location>
</feature>
<accession>A0A087BD26</accession>
<dbReference type="Gene3D" id="3.30.950.30">
    <property type="entry name" value="Schlafen, AAA domain"/>
    <property type="match status" value="1"/>
</dbReference>
<dbReference type="PANTHER" id="PTHR30595">
    <property type="entry name" value="GLPR-RELATED TRANSCRIPTIONAL REPRESSOR"/>
    <property type="match status" value="1"/>
</dbReference>
<keyword evidence="3" id="KW-1185">Reference proteome</keyword>
<keyword evidence="2" id="KW-0347">Helicase</keyword>
<evidence type="ECO:0000313" key="3">
    <source>
        <dbReference type="Proteomes" id="UP000029060"/>
    </source>
</evidence>
<dbReference type="InterPro" id="IPR007421">
    <property type="entry name" value="Schlafen_AlbA_2_dom"/>
</dbReference>
<dbReference type="RefSeq" id="WP_033522435.1">
    <property type="nucleotide sequence ID" value="NZ_CADAXU010000005.1"/>
</dbReference>
<dbReference type="STRING" id="78345.BMERY_0406"/>
<dbReference type="eggNOG" id="COG2865">
    <property type="taxonomic scope" value="Bacteria"/>
</dbReference>
<dbReference type="Proteomes" id="UP000029060">
    <property type="component" value="Unassembled WGS sequence"/>
</dbReference>
<keyword evidence="2" id="KW-0547">Nucleotide-binding</keyword>
<protein>
    <submittedName>
        <fullName evidence="2">ATP-dependent DNA helicase</fullName>
    </submittedName>
</protein>
<evidence type="ECO:0000259" key="1">
    <source>
        <dbReference type="Pfam" id="PF04326"/>
    </source>
</evidence>
<dbReference type="Pfam" id="PF13749">
    <property type="entry name" value="HATPase_c_4"/>
    <property type="match status" value="1"/>
</dbReference>
<sequence length="549" mass="60706">MLPTKETLKVEFKSERTRPQSDDEIVDNIVALANTQGGELYLGVEDDGTPTGVSKKHCNINGLAAFVFNKTVPQQTVRVELLHENGHPVVVIEVDNSQQIVSTSGGKTLQRRLKADGTPEVVPLFVAQFISRLSQQRNYDYSEQPAPGGEISNLDTECRDRLRSHIRETNVQDPLLALDDMEFDRALGLITEREGKEVPTIAGLLTIGSVESIKRCVPTASAVFQVMDGSTPKMNIGPFFLPLVDMFDRISNLMQPWNPEHEIMSGLVHVNIPDFDHQAFREAMVNAFCHRDYAQIGSVRFMVDGDGLTISNPGGFIEGVSEDNLLTASPRSRNPRLSEIMRTAGFAERTGRGVDKIYIGSLASGGTMPDYSRSTASEVNLFIRRAVPDEAFILMVTNEERRRGSELSVWALIVLSLLKEYRRLTVSQLCEFSRLERRRVVGAVESLVESGVVEVFGSGQSRSYILSSEVYKDANALPAYVRQNNISATRRMGLVIELAEKNGGSVTSSEVMELLGVSYISAYRLLKKMTGEGKLRHEGVGPSSRYVIS</sequence>
<dbReference type="OrthoDB" id="9805115at2"/>
<dbReference type="Gene3D" id="3.30.565.60">
    <property type="match status" value="1"/>
</dbReference>
<dbReference type="InterPro" id="IPR038475">
    <property type="entry name" value="RecG_C_sf"/>
</dbReference>
<dbReference type="InterPro" id="IPR036388">
    <property type="entry name" value="WH-like_DNA-bd_sf"/>
</dbReference>
<dbReference type="AlphaFoldDB" id="A0A087BD26"/>
<dbReference type="EMBL" id="JGZC01000010">
    <property type="protein sequence ID" value="KFI68926.1"/>
    <property type="molecule type" value="Genomic_DNA"/>
</dbReference>
<reference evidence="2 3" key="1">
    <citation type="submission" date="2014-03" db="EMBL/GenBank/DDBJ databases">
        <title>Genomics of Bifidobacteria.</title>
        <authorList>
            <person name="Ventura M."/>
            <person name="Milani C."/>
            <person name="Lugli G.A."/>
        </authorList>
    </citation>
    <scope>NUCLEOTIDE SEQUENCE [LARGE SCALE GENOMIC DNA]</scope>
    <source>
        <strain evidence="2 3">LMG 11341</strain>
    </source>
</reference>
<dbReference type="PANTHER" id="PTHR30595:SF6">
    <property type="entry name" value="SCHLAFEN ALBA-2 DOMAIN-CONTAINING PROTEIN"/>
    <property type="match status" value="1"/>
</dbReference>
<keyword evidence="2" id="KW-0378">Hydrolase</keyword>
<dbReference type="eggNOG" id="COG1414">
    <property type="taxonomic scope" value="Bacteria"/>
</dbReference>
<dbReference type="GO" id="GO:0004386">
    <property type="term" value="F:helicase activity"/>
    <property type="evidence" value="ECO:0007669"/>
    <property type="project" value="UniProtKB-KW"/>
</dbReference>
<dbReference type="InterPro" id="IPR038461">
    <property type="entry name" value="Schlafen_AlbA_2_dom_sf"/>
</dbReference>
<dbReference type="Pfam" id="PF04326">
    <property type="entry name" value="SLFN_AlbA_2"/>
    <property type="match status" value="1"/>
</dbReference>
<organism evidence="2 3">
    <name type="scientific">Bifidobacterium merycicum</name>
    <dbReference type="NCBI Taxonomy" id="78345"/>
    <lineage>
        <taxon>Bacteria</taxon>
        <taxon>Bacillati</taxon>
        <taxon>Actinomycetota</taxon>
        <taxon>Actinomycetes</taxon>
        <taxon>Bifidobacteriales</taxon>
        <taxon>Bifidobacteriaceae</taxon>
        <taxon>Bifidobacterium</taxon>
    </lineage>
</organism>
<dbReference type="Gene3D" id="1.10.10.10">
    <property type="entry name" value="Winged helix-like DNA-binding domain superfamily/Winged helix DNA-binding domain"/>
    <property type="match status" value="2"/>
</dbReference>
<gene>
    <name evidence="2" type="ORF">BMERY_0406</name>
</gene>
<comment type="caution">
    <text evidence="2">The sequence shown here is derived from an EMBL/GenBank/DDBJ whole genome shotgun (WGS) entry which is preliminary data.</text>
</comment>
<dbReference type="SUPFAM" id="SSF46785">
    <property type="entry name" value="Winged helix' DNA-binding domain"/>
    <property type="match status" value="2"/>
</dbReference>
<evidence type="ECO:0000313" key="2">
    <source>
        <dbReference type="EMBL" id="KFI68926.1"/>
    </source>
</evidence>
<name>A0A087BD26_9BIFI</name>